<organism evidence="8 9">
    <name type="scientific">Caulobacter segnis</name>
    <dbReference type="NCBI Taxonomy" id="88688"/>
    <lineage>
        <taxon>Bacteria</taxon>
        <taxon>Pseudomonadati</taxon>
        <taxon>Pseudomonadota</taxon>
        <taxon>Alphaproteobacteria</taxon>
        <taxon>Caulobacterales</taxon>
        <taxon>Caulobacteraceae</taxon>
        <taxon>Caulobacter</taxon>
    </lineage>
</organism>
<keyword evidence="1" id="KW-0808">Transferase</keyword>
<dbReference type="InterPro" id="IPR006204">
    <property type="entry name" value="GHMP_kinase_N_dom"/>
</dbReference>
<dbReference type="Proteomes" id="UP000240527">
    <property type="component" value="Chromosome"/>
</dbReference>
<evidence type="ECO:0000256" key="5">
    <source>
        <dbReference type="ARBA" id="ARBA00038121"/>
    </source>
</evidence>
<dbReference type="InterPro" id="IPR052203">
    <property type="entry name" value="GHMP_Kinase-Related"/>
</dbReference>
<evidence type="ECO:0000259" key="6">
    <source>
        <dbReference type="Pfam" id="PF00288"/>
    </source>
</evidence>
<protein>
    <submittedName>
        <fullName evidence="8">Dehydrogenase</fullName>
    </submittedName>
</protein>
<feature type="domain" description="GHMP kinase C-terminal" evidence="7">
    <location>
        <begin position="262"/>
        <end position="342"/>
    </location>
</feature>
<accession>A0ABN5IUI2</accession>
<dbReference type="RefSeq" id="WP_013079007.1">
    <property type="nucleotide sequence ID" value="NZ_CP027850.1"/>
</dbReference>
<comment type="similarity">
    <text evidence="5">Belongs to the GHMP kinase family.</text>
</comment>
<dbReference type="Pfam" id="PF08544">
    <property type="entry name" value="GHMP_kinases_C"/>
    <property type="match status" value="1"/>
</dbReference>
<gene>
    <name evidence="8" type="ORF">B7G68_09635</name>
</gene>
<evidence type="ECO:0000256" key="3">
    <source>
        <dbReference type="ARBA" id="ARBA00022777"/>
    </source>
</evidence>
<dbReference type="InterPro" id="IPR036554">
    <property type="entry name" value="GHMP_kinase_C_sf"/>
</dbReference>
<dbReference type="InterPro" id="IPR020568">
    <property type="entry name" value="Ribosomal_Su5_D2-typ_SF"/>
</dbReference>
<dbReference type="Gene3D" id="3.30.230.120">
    <property type="match status" value="1"/>
</dbReference>
<dbReference type="Pfam" id="PF00288">
    <property type="entry name" value="GHMP_kinases_N"/>
    <property type="match status" value="1"/>
</dbReference>
<dbReference type="PIRSF" id="PIRSF036406">
    <property type="entry name" value="Hept_kin"/>
    <property type="match status" value="1"/>
</dbReference>
<keyword evidence="9" id="KW-1185">Reference proteome</keyword>
<keyword evidence="2" id="KW-0547">Nucleotide-binding</keyword>
<keyword evidence="3" id="KW-0418">Kinase</keyword>
<reference evidence="8 9" key="1">
    <citation type="journal article" date="2015" name="Biotechnol. Bioeng.">
        <title>Genome sequence and phenotypic characterization of Caulobacter segnis.</title>
        <authorList>
            <person name="Patel S."/>
            <person name="Fletcher B."/>
            <person name="Scott D.C."/>
            <person name="Ely B."/>
        </authorList>
    </citation>
    <scope>NUCLEOTIDE SEQUENCE [LARGE SCALE GENOMIC DNA]</scope>
    <source>
        <strain evidence="8 9">TK0059</strain>
    </source>
</reference>
<evidence type="ECO:0000256" key="4">
    <source>
        <dbReference type="ARBA" id="ARBA00022840"/>
    </source>
</evidence>
<evidence type="ECO:0000256" key="2">
    <source>
        <dbReference type="ARBA" id="ARBA00022741"/>
    </source>
</evidence>
<dbReference type="InterPro" id="IPR013750">
    <property type="entry name" value="GHMP_kinase_C_dom"/>
</dbReference>
<dbReference type="PRINTS" id="PR00960">
    <property type="entry name" value="LMBPPROTEIN"/>
</dbReference>
<dbReference type="SUPFAM" id="SSF55060">
    <property type="entry name" value="GHMP Kinase, C-terminal domain"/>
    <property type="match status" value="1"/>
</dbReference>
<evidence type="ECO:0000256" key="1">
    <source>
        <dbReference type="ARBA" id="ARBA00022679"/>
    </source>
</evidence>
<evidence type="ECO:0000259" key="7">
    <source>
        <dbReference type="Pfam" id="PF08544"/>
    </source>
</evidence>
<evidence type="ECO:0000313" key="8">
    <source>
        <dbReference type="EMBL" id="AVQ02083.1"/>
    </source>
</evidence>
<dbReference type="InterPro" id="IPR014606">
    <property type="entry name" value="Heptose_7-P_kinase"/>
</dbReference>
<dbReference type="SUPFAM" id="SSF54211">
    <property type="entry name" value="Ribosomal protein S5 domain 2-like"/>
    <property type="match status" value="1"/>
</dbReference>
<proteinExistence type="inferred from homology"/>
<dbReference type="PANTHER" id="PTHR32463:SF0">
    <property type="entry name" value="L-FUCOSE KINASE"/>
    <property type="match status" value="1"/>
</dbReference>
<evidence type="ECO:0000313" key="9">
    <source>
        <dbReference type="Proteomes" id="UP000240527"/>
    </source>
</evidence>
<sequence>MNAWRAEALGGVQRARTSSGFDVRARAPLRLGLAGGGTDLSPYCDQFGGAVLNVTIDRFAFAHITPSADGAVSFRANDLGVQEHHELGARPRIDEGLSLHRAVYDHVVETYLDGAAPALNVSTTIDAPAGSGLGSSSALVVALVEAFRLALDLPLGPADVARLAFHIERRKLGLAGGRQDQYAAAFGGVNFIEFLPEDKVLVSPLRVPRAYLNEFESSLVICFTGQSRRSETIIKEQIDGLVGMNAETLESMHQLKADAALMREALLRGDMRDMAAILMRSWSAKKRTASGVATDTVDRLFDLAIAEGAWGGKVSGAGGGGFLMFFTDPENRHHLISTLNRAGGQASSVKVTFEGAEAWSVPR</sequence>
<name>A0ABN5IUI2_9CAUL</name>
<feature type="domain" description="GHMP kinase N-terminal" evidence="6">
    <location>
        <begin position="103"/>
        <end position="188"/>
    </location>
</feature>
<dbReference type="PANTHER" id="PTHR32463">
    <property type="entry name" value="L-FUCOSE KINASE"/>
    <property type="match status" value="1"/>
</dbReference>
<keyword evidence="4" id="KW-0067">ATP-binding</keyword>
<dbReference type="EMBL" id="CP027850">
    <property type="protein sequence ID" value="AVQ02083.1"/>
    <property type="molecule type" value="Genomic_DNA"/>
</dbReference>
<dbReference type="InterPro" id="IPR001174">
    <property type="entry name" value="HddA/FKP"/>
</dbReference>